<feature type="region of interest" description="Disordered" evidence="6">
    <location>
        <begin position="274"/>
        <end position="320"/>
    </location>
</feature>
<dbReference type="GeneID" id="87882402"/>
<dbReference type="PANTHER" id="PTHR16557:SF2">
    <property type="entry name" value="NUCLEIC ACID DIOXYGENASE ALKBH1"/>
    <property type="match status" value="1"/>
</dbReference>
<evidence type="ECO:0000256" key="4">
    <source>
        <dbReference type="ARBA" id="ARBA00023004"/>
    </source>
</evidence>
<sequence length="394" mass="44970">MTVDIKHLDAHEQPSDELRAKWKTFSKAEPKDLLNSSDIDDLEDPESATEFSLAGSIPIDTLNTSFRHICPNNGAEFKATKDAPIYYHPLLPGLLVVPSLVPPSVQKALLRHLIHRDLSQPHHQTNLHLHFNLPYPTSEDPSFFSYPPSSAVTFAPKDPSVHKPLSIKQVLERKLHWVTLGGQYDWTNRVYPEDGGPAMPAFPADVARFLETLFPETKAQAAIVNFYTPGDTMMMHRDVSEETDKGLVSLSLGCEAFFMIAPNEGDVDADAAGLEERREHRPDAESGEKEKEEKKKEGEKKEGEKKEEKDEEKKEKKEKKEEKKKEFLLLRLRSGDAIYMTKESRVAWHGVPKVLKGTCPEYLEDWPAEDGKYEDWRGWMRSKRINLNVRQMRD</sequence>
<evidence type="ECO:0000256" key="1">
    <source>
        <dbReference type="ARBA" id="ARBA00022723"/>
    </source>
</evidence>
<dbReference type="GO" id="GO:0005737">
    <property type="term" value="C:cytoplasm"/>
    <property type="evidence" value="ECO:0007669"/>
    <property type="project" value="TreeGrafter"/>
</dbReference>
<dbReference type="InterPro" id="IPR037151">
    <property type="entry name" value="AlkB-like_sf"/>
</dbReference>
<protein>
    <recommendedName>
        <fullName evidence="7">Fe2OG dioxygenase domain-containing protein</fullName>
    </recommendedName>
</protein>
<dbReference type="Proteomes" id="UP001273166">
    <property type="component" value="Unassembled WGS sequence"/>
</dbReference>
<dbReference type="EMBL" id="JAUDZG010000006">
    <property type="protein sequence ID" value="KAK3303613.1"/>
    <property type="molecule type" value="Genomic_DNA"/>
</dbReference>
<dbReference type="GO" id="GO:0046872">
    <property type="term" value="F:metal ion binding"/>
    <property type="evidence" value="ECO:0007669"/>
    <property type="project" value="UniProtKB-KW"/>
</dbReference>
<dbReference type="InterPro" id="IPR005123">
    <property type="entry name" value="Oxoglu/Fe-dep_dioxygenase_dom"/>
</dbReference>
<gene>
    <name evidence="8" type="ORF">B0T15DRAFT_280650</name>
</gene>
<feature type="binding site" evidence="5">
    <location>
        <position position="349"/>
    </location>
    <ligand>
        <name>Fe cation</name>
        <dbReference type="ChEBI" id="CHEBI:24875"/>
        <note>catalytic</note>
    </ligand>
</feature>
<evidence type="ECO:0000256" key="2">
    <source>
        <dbReference type="ARBA" id="ARBA00022964"/>
    </source>
</evidence>
<keyword evidence="1 5" id="KW-0479">Metal-binding</keyword>
<keyword evidence="3" id="KW-0560">Oxidoreductase</keyword>
<dbReference type="PANTHER" id="PTHR16557">
    <property type="entry name" value="ALKYLATED DNA REPAIR PROTEIN ALKB-RELATED"/>
    <property type="match status" value="1"/>
</dbReference>
<accession>A0AAJ0GP80</accession>
<name>A0AAJ0GP80_9PEZI</name>
<feature type="binding site" evidence="5">
    <location>
        <position position="238"/>
    </location>
    <ligand>
        <name>Fe cation</name>
        <dbReference type="ChEBI" id="CHEBI:24875"/>
        <note>catalytic</note>
    </ligand>
</feature>
<keyword evidence="2" id="KW-0223">Dioxygenase</keyword>
<evidence type="ECO:0000256" key="3">
    <source>
        <dbReference type="ARBA" id="ARBA00023002"/>
    </source>
</evidence>
<keyword evidence="9" id="KW-1185">Reference proteome</keyword>
<reference evidence="8" key="1">
    <citation type="journal article" date="2023" name="Mol. Phylogenet. Evol.">
        <title>Genome-scale phylogeny and comparative genomics of the fungal order Sordariales.</title>
        <authorList>
            <person name="Hensen N."/>
            <person name="Bonometti L."/>
            <person name="Westerberg I."/>
            <person name="Brannstrom I.O."/>
            <person name="Guillou S."/>
            <person name="Cros-Aarteil S."/>
            <person name="Calhoun S."/>
            <person name="Haridas S."/>
            <person name="Kuo A."/>
            <person name="Mondo S."/>
            <person name="Pangilinan J."/>
            <person name="Riley R."/>
            <person name="LaButti K."/>
            <person name="Andreopoulos B."/>
            <person name="Lipzen A."/>
            <person name="Chen C."/>
            <person name="Yan M."/>
            <person name="Daum C."/>
            <person name="Ng V."/>
            <person name="Clum A."/>
            <person name="Steindorff A."/>
            <person name="Ohm R.A."/>
            <person name="Martin F."/>
            <person name="Silar P."/>
            <person name="Natvig D.O."/>
            <person name="Lalanne C."/>
            <person name="Gautier V."/>
            <person name="Ament-Velasquez S.L."/>
            <person name="Kruys A."/>
            <person name="Hutchinson M.I."/>
            <person name="Powell A.J."/>
            <person name="Barry K."/>
            <person name="Miller A.N."/>
            <person name="Grigoriev I.V."/>
            <person name="Debuchy R."/>
            <person name="Gladieux P."/>
            <person name="Hiltunen Thoren M."/>
            <person name="Johannesson H."/>
        </authorList>
    </citation>
    <scope>NUCLEOTIDE SEQUENCE</scope>
    <source>
        <strain evidence="8">CBS 333.67</strain>
    </source>
</reference>
<comment type="cofactor">
    <cofactor evidence="5">
        <name>Fe(2+)</name>
        <dbReference type="ChEBI" id="CHEBI:29033"/>
    </cofactor>
    <text evidence="5">Binds 1 Fe(2+) ion per subunit.</text>
</comment>
<dbReference type="RefSeq" id="XP_062719393.1">
    <property type="nucleotide sequence ID" value="XM_062863573.1"/>
</dbReference>
<proteinExistence type="predicted"/>
<dbReference type="PROSITE" id="PS51471">
    <property type="entry name" value="FE2OG_OXY"/>
    <property type="match status" value="1"/>
</dbReference>
<feature type="binding site" evidence="5">
    <location>
        <position position="236"/>
    </location>
    <ligand>
        <name>Fe cation</name>
        <dbReference type="ChEBI" id="CHEBI:24875"/>
        <note>catalytic</note>
    </ligand>
</feature>
<dbReference type="AlphaFoldDB" id="A0AAJ0GP80"/>
<dbReference type="GO" id="GO:0051213">
    <property type="term" value="F:dioxygenase activity"/>
    <property type="evidence" value="ECO:0007669"/>
    <property type="project" value="UniProtKB-KW"/>
</dbReference>
<dbReference type="Gene3D" id="2.60.120.590">
    <property type="entry name" value="Alpha-ketoglutarate-dependent dioxygenase AlkB-like"/>
    <property type="match status" value="1"/>
</dbReference>
<evidence type="ECO:0000259" key="7">
    <source>
        <dbReference type="PROSITE" id="PS51471"/>
    </source>
</evidence>
<dbReference type="GO" id="GO:0005634">
    <property type="term" value="C:nucleus"/>
    <property type="evidence" value="ECO:0007669"/>
    <property type="project" value="TreeGrafter"/>
</dbReference>
<evidence type="ECO:0000256" key="6">
    <source>
        <dbReference type="SAM" id="MobiDB-lite"/>
    </source>
</evidence>
<organism evidence="8 9">
    <name type="scientific">Chaetomium strumarium</name>
    <dbReference type="NCBI Taxonomy" id="1170767"/>
    <lineage>
        <taxon>Eukaryota</taxon>
        <taxon>Fungi</taxon>
        <taxon>Dikarya</taxon>
        <taxon>Ascomycota</taxon>
        <taxon>Pezizomycotina</taxon>
        <taxon>Sordariomycetes</taxon>
        <taxon>Sordariomycetidae</taxon>
        <taxon>Sordariales</taxon>
        <taxon>Chaetomiaceae</taxon>
        <taxon>Chaetomium</taxon>
    </lineage>
</organism>
<dbReference type="Pfam" id="PF13532">
    <property type="entry name" value="2OG-FeII_Oxy_2"/>
    <property type="match status" value="1"/>
</dbReference>
<dbReference type="SUPFAM" id="SSF51197">
    <property type="entry name" value="Clavaminate synthase-like"/>
    <property type="match status" value="1"/>
</dbReference>
<evidence type="ECO:0000313" key="8">
    <source>
        <dbReference type="EMBL" id="KAK3303613.1"/>
    </source>
</evidence>
<comment type="caution">
    <text evidence="8">The sequence shown here is derived from an EMBL/GenBank/DDBJ whole genome shotgun (WGS) entry which is preliminary data.</text>
</comment>
<dbReference type="InterPro" id="IPR027450">
    <property type="entry name" value="AlkB-like"/>
</dbReference>
<dbReference type="InterPro" id="IPR004574">
    <property type="entry name" value="Alkb"/>
</dbReference>
<reference evidence="8" key="2">
    <citation type="submission" date="2023-06" db="EMBL/GenBank/DDBJ databases">
        <authorList>
            <consortium name="Lawrence Berkeley National Laboratory"/>
            <person name="Mondo S.J."/>
            <person name="Hensen N."/>
            <person name="Bonometti L."/>
            <person name="Westerberg I."/>
            <person name="Brannstrom I.O."/>
            <person name="Guillou S."/>
            <person name="Cros-Aarteil S."/>
            <person name="Calhoun S."/>
            <person name="Haridas S."/>
            <person name="Kuo A."/>
            <person name="Pangilinan J."/>
            <person name="Riley R."/>
            <person name="Labutti K."/>
            <person name="Andreopoulos B."/>
            <person name="Lipzen A."/>
            <person name="Chen C."/>
            <person name="Yanf M."/>
            <person name="Daum C."/>
            <person name="Ng V."/>
            <person name="Clum A."/>
            <person name="Steindorff A."/>
            <person name="Ohm R."/>
            <person name="Martin F."/>
            <person name="Silar P."/>
            <person name="Natvig D."/>
            <person name="Lalanne C."/>
            <person name="Gautier V."/>
            <person name="Ament-Velasquez S.L."/>
            <person name="Kruys A."/>
            <person name="Hutchinson M.I."/>
            <person name="Powell A.J."/>
            <person name="Barry K."/>
            <person name="Miller A.N."/>
            <person name="Grigoriev I.V."/>
            <person name="Debuchy R."/>
            <person name="Gladieux P."/>
            <person name="Thoren M.H."/>
            <person name="Johannesson H."/>
        </authorList>
    </citation>
    <scope>NUCLEOTIDE SEQUENCE</scope>
    <source>
        <strain evidence="8">CBS 333.67</strain>
    </source>
</reference>
<evidence type="ECO:0000313" key="9">
    <source>
        <dbReference type="Proteomes" id="UP001273166"/>
    </source>
</evidence>
<keyword evidence="4 5" id="KW-0408">Iron</keyword>
<feature type="domain" description="Fe2OG dioxygenase" evidence="7">
    <location>
        <begin position="218"/>
        <end position="393"/>
    </location>
</feature>
<evidence type="ECO:0000256" key="5">
    <source>
        <dbReference type="PIRSR" id="PIRSR604574-2"/>
    </source>
</evidence>